<dbReference type="Gene3D" id="1.10.10.10">
    <property type="entry name" value="Winged helix-like DNA-binding domain superfamily/Winged helix DNA-binding domain"/>
    <property type="match status" value="1"/>
</dbReference>
<evidence type="ECO:0000259" key="7">
    <source>
        <dbReference type="PROSITE" id="PS51000"/>
    </source>
</evidence>
<accession>A0A154V4T2</accession>
<dbReference type="GO" id="GO:0003700">
    <property type="term" value="F:DNA-binding transcription factor activity"/>
    <property type="evidence" value="ECO:0007669"/>
    <property type="project" value="InterPro"/>
</dbReference>
<dbReference type="GO" id="GO:0003677">
    <property type="term" value="F:DNA binding"/>
    <property type="evidence" value="ECO:0007669"/>
    <property type="project" value="UniProtKB-KW"/>
</dbReference>
<dbReference type="InterPro" id="IPR018356">
    <property type="entry name" value="Tscrpt_reg_HTH_DeoR_CS"/>
</dbReference>
<keyword evidence="5" id="KW-0804">Transcription</keyword>
<comment type="function">
    <text evidence="6">Repressor of the lactose catabolism operon. Galactose-6-phosphate is the inducer.</text>
</comment>
<evidence type="ECO:0000256" key="5">
    <source>
        <dbReference type="ARBA" id="ARBA00023163"/>
    </source>
</evidence>
<dbReference type="SMART" id="SM00420">
    <property type="entry name" value="HTH_DEOR"/>
    <property type="match status" value="1"/>
</dbReference>
<evidence type="ECO:0000313" key="8">
    <source>
        <dbReference type="EMBL" id="KZC96361.1"/>
    </source>
</evidence>
<comment type="caution">
    <text evidence="8">The sequence shown here is derived from an EMBL/GenBank/DDBJ whole genome shotgun (WGS) entry which is preliminary data.</text>
</comment>
<organism evidence="8 9">
    <name type="scientific">Clavibacter tessellarius</name>
    <dbReference type="NCBI Taxonomy" id="31965"/>
    <lineage>
        <taxon>Bacteria</taxon>
        <taxon>Bacillati</taxon>
        <taxon>Actinomycetota</taxon>
        <taxon>Actinomycetes</taxon>
        <taxon>Micrococcales</taxon>
        <taxon>Microbacteriaceae</taxon>
        <taxon>Clavibacter</taxon>
    </lineage>
</organism>
<evidence type="ECO:0000256" key="3">
    <source>
        <dbReference type="ARBA" id="ARBA00023015"/>
    </source>
</evidence>
<evidence type="ECO:0000256" key="6">
    <source>
        <dbReference type="ARBA" id="ARBA00024937"/>
    </source>
</evidence>
<proteinExistence type="predicted"/>
<dbReference type="RefSeq" id="WP_063070329.1">
    <property type="nucleotide sequence ID" value="NZ_LQXA01000006.1"/>
</dbReference>
<evidence type="ECO:0000256" key="1">
    <source>
        <dbReference type="ARBA" id="ARBA00021390"/>
    </source>
</evidence>
<sequence>MYAEERQDRVVDLLERAGRVAVMDLARDFAVTTETVRRDLAQLESRGLLRRVHGGAVRASRSTRVEESLDARSTRNTDAKARIADAAMALLPATFQGSVAVDAGTTTGLVAERIAAWTPVVAGRTLVVVTHSMVVAQTVSRNPAVEVQLLGGRLRGITSAAVGPATLGQLSRLRPDIAFIGANGIHAEFGLSTPDEEEAAVKTALTRGSRRAVALVDASKAGEEALVGFAALDDLDTLVTDAAPRGPLADALAGAEVEVMVA</sequence>
<dbReference type="GO" id="GO:0016740">
    <property type="term" value="F:transferase activity"/>
    <property type="evidence" value="ECO:0007669"/>
    <property type="project" value="UniProtKB-KW"/>
</dbReference>
<dbReference type="AlphaFoldDB" id="A0A154V4T2"/>
<protein>
    <recommendedName>
        <fullName evidence="1">Lactose phosphotransferase system repressor</fullName>
    </recommendedName>
</protein>
<evidence type="ECO:0000256" key="4">
    <source>
        <dbReference type="ARBA" id="ARBA00023125"/>
    </source>
</evidence>
<dbReference type="SUPFAM" id="SSF46785">
    <property type="entry name" value="Winged helix' DNA-binding domain"/>
    <property type="match status" value="1"/>
</dbReference>
<evidence type="ECO:0000313" key="9">
    <source>
        <dbReference type="Proteomes" id="UP000076218"/>
    </source>
</evidence>
<dbReference type="STRING" id="31965.AWH51_03130"/>
<dbReference type="PROSITE" id="PS51000">
    <property type="entry name" value="HTH_DEOR_2"/>
    <property type="match status" value="1"/>
</dbReference>
<dbReference type="PRINTS" id="PR00037">
    <property type="entry name" value="HTHLACR"/>
</dbReference>
<gene>
    <name evidence="8" type="ORF">AWH51_03130</name>
</gene>
<dbReference type="InterPro" id="IPR001034">
    <property type="entry name" value="DeoR_HTH"/>
</dbReference>
<keyword evidence="4" id="KW-0238">DNA-binding</keyword>
<dbReference type="PANTHER" id="PTHR30363:SF4">
    <property type="entry name" value="GLYCEROL-3-PHOSPHATE REGULON REPRESSOR"/>
    <property type="match status" value="1"/>
</dbReference>
<dbReference type="OrthoDB" id="7688673at2"/>
<dbReference type="Gene3D" id="3.40.50.1360">
    <property type="match status" value="1"/>
</dbReference>
<reference evidence="8 9" key="1">
    <citation type="submission" date="2016-01" db="EMBL/GenBank/DDBJ databases">
        <title>Draft genome sequence of Clavibacter michiganensis subsp. tessellarius DOAB 609.</title>
        <authorList>
            <person name="Tambong J.T."/>
        </authorList>
    </citation>
    <scope>NUCLEOTIDE SEQUENCE [LARGE SCALE GENOMIC DNA]</scope>
    <source>
        <strain evidence="8 9">DOAB 609</strain>
    </source>
</reference>
<dbReference type="InterPro" id="IPR037171">
    <property type="entry name" value="NagB/RpiA_transferase-like"/>
</dbReference>
<dbReference type="Pfam" id="PF00455">
    <property type="entry name" value="DeoRC"/>
    <property type="match status" value="1"/>
</dbReference>
<evidence type="ECO:0000256" key="2">
    <source>
        <dbReference type="ARBA" id="ARBA00022491"/>
    </source>
</evidence>
<feature type="domain" description="HTH deoR-type" evidence="7">
    <location>
        <begin position="3"/>
        <end position="58"/>
    </location>
</feature>
<dbReference type="EMBL" id="LQXA01000006">
    <property type="protein sequence ID" value="KZC96361.1"/>
    <property type="molecule type" value="Genomic_DNA"/>
</dbReference>
<name>A0A154V4T2_9MICO</name>
<dbReference type="Pfam" id="PF08220">
    <property type="entry name" value="HTH_DeoR"/>
    <property type="match status" value="1"/>
</dbReference>
<dbReference type="InterPro" id="IPR036388">
    <property type="entry name" value="WH-like_DNA-bd_sf"/>
</dbReference>
<dbReference type="SMART" id="SM01134">
    <property type="entry name" value="DeoRC"/>
    <property type="match status" value="1"/>
</dbReference>
<dbReference type="InterPro" id="IPR036390">
    <property type="entry name" value="WH_DNA-bd_sf"/>
</dbReference>
<dbReference type="Proteomes" id="UP000076218">
    <property type="component" value="Unassembled WGS sequence"/>
</dbReference>
<keyword evidence="8" id="KW-0808">Transferase</keyword>
<dbReference type="SUPFAM" id="SSF100950">
    <property type="entry name" value="NagB/RpiA/CoA transferase-like"/>
    <property type="match status" value="1"/>
</dbReference>
<dbReference type="PROSITE" id="PS00894">
    <property type="entry name" value="HTH_DEOR_1"/>
    <property type="match status" value="1"/>
</dbReference>
<dbReference type="PANTHER" id="PTHR30363">
    <property type="entry name" value="HTH-TYPE TRANSCRIPTIONAL REGULATOR SRLR-RELATED"/>
    <property type="match status" value="1"/>
</dbReference>
<keyword evidence="3" id="KW-0805">Transcription regulation</keyword>
<dbReference type="InterPro" id="IPR014036">
    <property type="entry name" value="DeoR-like_C"/>
</dbReference>
<keyword evidence="2" id="KW-0678">Repressor</keyword>
<dbReference type="InterPro" id="IPR050313">
    <property type="entry name" value="Carb_Metab_HTH_regulators"/>
</dbReference>